<evidence type="ECO:0000256" key="3">
    <source>
        <dbReference type="ARBA" id="ARBA00022597"/>
    </source>
</evidence>
<dbReference type="InterPro" id="IPR050107">
    <property type="entry name" value="ABC_carbohydrate_import_ATPase"/>
</dbReference>
<dbReference type="CDD" id="cd03216">
    <property type="entry name" value="ABC_Carb_Monos_I"/>
    <property type="match status" value="1"/>
</dbReference>
<dbReference type="Gene3D" id="3.40.50.300">
    <property type="entry name" value="P-loop containing nucleotide triphosphate hydrolases"/>
    <property type="match status" value="2"/>
</dbReference>
<evidence type="ECO:0000256" key="1">
    <source>
        <dbReference type="ARBA" id="ARBA00022448"/>
    </source>
</evidence>
<dbReference type="InterPro" id="IPR003593">
    <property type="entry name" value="AAA+_ATPase"/>
</dbReference>
<organism evidence="10 11">
    <name type="scientific">Herbiconiux moechotypicola</name>
    <dbReference type="NCBI Taxonomy" id="637393"/>
    <lineage>
        <taxon>Bacteria</taxon>
        <taxon>Bacillati</taxon>
        <taxon>Actinomycetota</taxon>
        <taxon>Actinomycetes</taxon>
        <taxon>Micrococcales</taxon>
        <taxon>Microbacteriaceae</taxon>
        <taxon>Herbiconiux</taxon>
    </lineage>
</organism>
<evidence type="ECO:0000256" key="6">
    <source>
        <dbReference type="ARBA" id="ARBA00022840"/>
    </source>
</evidence>
<dbReference type="InterPro" id="IPR027417">
    <property type="entry name" value="P-loop_NTPase"/>
</dbReference>
<keyword evidence="7" id="KW-1278">Translocase</keyword>
<dbReference type="EMBL" id="BAAAQY010000007">
    <property type="protein sequence ID" value="GAA2238484.1"/>
    <property type="molecule type" value="Genomic_DNA"/>
</dbReference>
<evidence type="ECO:0000256" key="7">
    <source>
        <dbReference type="ARBA" id="ARBA00022967"/>
    </source>
</evidence>
<accession>A0ABN3DPU4</accession>
<evidence type="ECO:0000256" key="4">
    <source>
        <dbReference type="ARBA" id="ARBA00022737"/>
    </source>
</evidence>
<dbReference type="PANTHER" id="PTHR43790:SF3">
    <property type="entry name" value="D-ALLOSE IMPORT ATP-BINDING PROTEIN ALSA-RELATED"/>
    <property type="match status" value="1"/>
</dbReference>
<keyword evidence="2" id="KW-1003">Cell membrane</keyword>
<dbReference type="InterPro" id="IPR003439">
    <property type="entry name" value="ABC_transporter-like_ATP-bd"/>
</dbReference>
<keyword evidence="1" id="KW-0813">Transport</keyword>
<evidence type="ECO:0000256" key="8">
    <source>
        <dbReference type="ARBA" id="ARBA00023136"/>
    </source>
</evidence>
<gene>
    <name evidence="10" type="ORF">GCM10009851_24360</name>
</gene>
<keyword evidence="6 10" id="KW-0067">ATP-binding</keyword>
<sequence length="500" mass="54196">MVILQVENLSKKYGNFLALENASFEVKEGSVHALCGENGAGKSTLIKMLSGAIVPTSGRFVIDGVESTGMTPREAMNHGIRAIYQEFSLVPFLTVAENIFYGREPTRAGFCDFGKMKDDARALCREMGVEIDPGARVETLGVAQQQIVEILKAVSSKARLLIMDEPTASLTVGETQVFYDIVRRLQAAGTAIIYISHRLEEVFSLCDEVSVLCDGRMTATRPVEDVTRRELISLMVGRDLVESYPESSTAPGAEVLRVSNLENDRLHDVSFALHAGEILGFGGLIGAGRTELAMALMGELKIDGGTVLLRGADYRPRSSRYALTRGIGLIPEDRKHQGVVMSLSVKRNVSLGILDKLSNAAGILSRAREDEYYDKYATELAIKTATPNNLVSTLSGGNQQKVVVAKVLARDCEVIIFDEPTRGIDVGAKHEIYGLMRELADQGKAIILISSDMPELLGMSDRIAVMSAGYLVADLGRGEADQATILELASTKLAMEEGMQ</sequence>
<dbReference type="InterPro" id="IPR017871">
    <property type="entry name" value="ABC_transporter-like_CS"/>
</dbReference>
<feature type="domain" description="ABC transporter" evidence="9">
    <location>
        <begin position="250"/>
        <end position="493"/>
    </location>
</feature>
<comment type="caution">
    <text evidence="10">The sequence shown here is derived from an EMBL/GenBank/DDBJ whole genome shotgun (WGS) entry which is preliminary data.</text>
</comment>
<proteinExistence type="predicted"/>
<keyword evidence="4" id="KW-0677">Repeat</keyword>
<evidence type="ECO:0000259" key="9">
    <source>
        <dbReference type="PROSITE" id="PS50893"/>
    </source>
</evidence>
<protein>
    <submittedName>
        <fullName evidence="10">Sugar ABC transporter ATP-binding protein</fullName>
    </submittedName>
</protein>
<evidence type="ECO:0000313" key="11">
    <source>
        <dbReference type="Proteomes" id="UP001500929"/>
    </source>
</evidence>
<dbReference type="PROSITE" id="PS50893">
    <property type="entry name" value="ABC_TRANSPORTER_2"/>
    <property type="match status" value="2"/>
</dbReference>
<keyword evidence="5" id="KW-0547">Nucleotide-binding</keyword>
<dbReference type="GO" id="GO:0005524">
    <property type="term" value="F:ATP binding"/>
    <property type="evidence" value="ECO:0007669"/>
    <property type="project" value="UniProtKB-KW"/>
</dbReference>
<feature type="domain" description="ABC transporter" evidence="9">
    <location>
        <begin position="4"/>
        <end position="239"/>
    </location>
</feature>
<keyword evidence="8" id="KW-0472">Membrane</keyword>
<dbReference type="PANTHER" id="PTHR43790">
    <property type="entry name" value="CARBOHYDRATE TRANSPORT ATP-BINDING PROTEIN MG119-RELATED"/>
    <property type="match status" value="1"/>
</dbReference>
<evidence type="ECO:0000256" key="2">
    <source>
        <dbReference type="ARBA" id="ARBA00022475"/>
    </source>
</evidence>
<dbReference type="Pfam" id="PF00005">
    <property type="entry name" value="ABC_tran"/>
    <property type="match status" value="2"/>
</dbReference>
<dbReference type="PROSITE" id="PS00211">
    <property type="entry name" value="ABC_TRANSPORTER_1"/>
    <property type="match status" value="1"/>
</dbReference>
<name>A0ABN3DPU4_9MICO</name>
<reference evidence="10 11" key="1">
    <citation type="journal article" date="2019" name="Int. J. Syst. Evol. Microbiol.">
        <title>The Global Catalogue of Microorganisms (GCM) 10K type strain sequencing project: providing services to taxonomists for standard genome sequencing and annotation.</title>
        <authorList>
            <consortium name="The Broad Institute Genomics Platform"/>
            <consortium name="The Broad Institute Genome Sequencing Center for Infectious Disease"/>
            <person name="Wu L."/>
            <person name="Ma J."/>
        </authorList>
    </citation>
    <scope>NUCLEOTIDE SEQUENCE [LARGE SCALE GENOMIC DNA]</scope>
    <source>
        <strain evidence="10 11">JCM 16117</strain>
    </source>
</reference>
<evidence type="ECO:0000256" key="5">
    <source>
        <dbReference type="ARBA" id="ARBA00022741"/>
    </source>
</evidence>
<dbReference type="SUPFAM" id="SSF52540">
    <property type="entry name" value="P-loop containing nucleoside triphosphate hydrolases"/>
    <property type="match status" value="2"/>
</dbReference>
<keyword evidence="3" id="KW-0762">Sugar transport</keyword>
<keyword evidence="11" id="KW-1185">Reference proteome</keyword>
<dbReference type="SMART" id="SM00382">
    <property type="entry name" value="AAA"/>
    <property type="match status" value="2"/>
</dbReference>
<dbReference type="Proteomes" id="UP001500929">
    <property type="component" value="Unassembled WGS sequence"/>
</dbReference>
<dbReference type="CDD" id="cd03215">
    <property type="entry name" value="ABC_Carb_Monos_II"/>
    <property type="match status" value="1"/>
</dbReference>
<evidence type="ECO:0000313" key="10">
    <source>
        <dbReference type="EMBL" id="GAA2238484.1"/>
    </source>
</evidence>